<dbReference type="InterPro" id="IPR050188">
    <property type="entry name" value="RluA_PseudoU_synthase"/>
</dbReference>
<comment type="caution">
    <text evidence="3">The sequence shown here is derived from an EMBL/GenBank/DDBJ whole genome shotgun (WGS) entry which is preliminary data.</text>
</comment>
<keyword evidence="4" id="KW-1185">Reference proteome</keyword>
<dbReference type="Gene3D" id="3.30.2350.10">
    <property type="entry name" value="Pseudouridine synthase"/>
    <property type="match status" value="1"/>
</dbReference>
<dbReference type="GO" id="GO:0009982">
    <property type="term" value="F:pseudouridine synthase activity"/>
    <property type="evidence" value="ECO:0007669"/>
    <property type="project" value="InterPro"/>
</dbReference>
<feature type="domain" description="Pseudouridine synthase RsuA/RluA-like" evidence="2">
    <location>
        <begin position="129"/>
        <end position="290"/>
    </location>
</feature>
<evidence type="ECO:0000256" key="1">
    <source>
        <dbReference type="SAM" id="MobiDB-lite"/>
    </source>
</evidence>
<feature type="compositionally biased region" description="Polar residues" evidence="1">
    <location>
        <begin position="318"/>
        <end position="331"/>
    </location>
</feature>
<evidence type="ECO:0000313" key="4">
    <source>
        <dbReference type="Proteomes" id="UP000816034"/>
    </source>
</evidence>
<protein>
    <recommendedName>
        <fullName evidence="2">Pseudouridine synthase RsuA/RluA-like domain-containing protein</fullName>
    </recommendedName>
</protein>
<dbReference type="SUPFAM" id="SSF55120">
    <property type="entry name" value="Pseudouridine synthase"/>
    <property type="match status" value="1"/>
</dbReference>
<gene>
    <name evidence="3" type="ORF">C9374_000157</name>
</gene>
<dbReference type="Pfam" id="PF00849">
    <property type="entry name" value="PseudoU_synth_2"/>
    <property type="match status" value="1"/>
</dbReference>
<dbReference type="Proteomes" id="UP000816034">
    <property type="component" value="Unassembled WGS sequence"/>
</dbReference>
<dbReference type="AlphaFoldDB" id="A0AA88KNR9"/>
<dbReference type="PROSITE" id="PS01129">
    <property type="entry name" value="PSI_RLU"/>
    <property type="match status" value="1"/>
</dbReference>
<dbReference type="InterPro" id="IPR006145">
    <property type="entry name" value="PsdUridine_synth_RsuA/RluA"/>
</dbReference>
<sequence length="470" mass="54956">MLQGEMGTTLSSSHTSTVQKTIELAQSKQQYIIRDGLRFVIPYWLDFSTGCRDRWVGRKVFEVYRSEFPYFSEQYLKKAFELGRFKQNNKIIHDIDTIMEKNKSITHRVHFHEKPIYNRNINILYDEKDLLVVDKPPSFPIHPCGRYRKNSLTFILEEAGYNSLHTVHRLDHSTSGVLMIARDKKVAQSIVNMINTRENTIGKYYLAIVKGKFGKETTNGFFEEMQVVSCDTKVYCKDHKKGIWSANNELGTFDALTFYCPIAYNKEENISLVMCKPVTGRTHQIRIHLEYLGFPISNDFFYNQEFVTKMKEKKETKNQTSTLNTFNSEANTMKRKEIGSNETSSCSPKSKKQKYRGSDEEEKTSECNTTSTKRKSTGKKFDEESKVQEYEEICVNCNPLYSVKQSEELEESIPLCIYLHSWRYELTDEWTFETPIPSWVFEKFGSKEELTLRNKLRDVKEILANQAQRK</sequence>
<proteinExistence type="predicted"/>
<dbReference type="RefSeq" id="XP_044552710.1">
    <property type="nucleotide sequence ID" value="XM_044690891.1"/>
</dbReference>
<dbReference type="PANTHER" id="PTHR21600:SF40">
    <property type="entry name" value="PSEUDOURIDYLATE SYNTHASE RPUSD2"/>
    <property type="match status" value="1"/>
</dbReference>
<evidence type="ECO:0000259" key="2">
    <source>
        <dbReference type="Pfam" id="PF00849"/>
    </source>
</evidence>
<dbReference type="GO" id="GO:0003723">
    <property type="term" value="F:RNA binding"/>
    <property type="evidence" value="ECO:0007669"/>
    <property type="project" value="InterPro"/>
</dbReference>
<organism evidence="3 4">
    <name type="scientific">Naegleria lovaniensis</name>
    <name type="common">Amoeba</name>
    <dbReference type="NCBI Taxonomy" id="51637"/>
    <lineage>
        <taxon>Eukaryota</taxon>
        <taxon>Discoba</taxon>
        <taxon>Heterolobosea</taxon>
        <taxon>Tetramitia</taxon>
        <taxon>Eutetramitia</taxon>
        <taxon>Vahlkampfiidae</taxon>
        <taxon>Naegleria</taxon>
    </lineage>
</organism>
<accession>A0AA88KNR9</accession>
<dbReference type="PANTHER" id="PTHR21600">
    <property type="entry name" value="MITOCHONDRIAL RNA PSEUDOURIDINE SYNTHASE"/>
    <property type="match status" value="1"/>
</dbReference>
<dbReference type="GeneID" id="68092619"/>
<dbReference type="InterPro" id="IPR020103">
    <property type="entry name" value="PsdUridine_synth_cat_dom_sf"/>
</dbReference>
<evidence type="ECO:0000313" key="3">
    <source>
        <dbReference type="EMBL" id="KAG2388718.1"/>
    </source>
</evidence>
<dbReference type="InterPro" id="IPR006224">
    <property type="entry name" value="PsdUridine_synth_RluA-like_CS"/>
</dbReference>
<name>A0AA88KNR9_NAELO</name>
<dbReference type="EMBL" id="PYSW02000009">
    <property type="protein sequence ID" value="KAG2388718.1"/>
    <property type="molecule type" value="Genomic_DNA"/>
</dbReference>
<dbReference type="GO" id="GO:0000455">
    <property type="term" value="P:enzyme-directed rRNA pseudouridine synthesis"/>
    <property type="evidence" value="ECO:0007669"/>
    <property type="project" value="TreeGrafter"/>
</dbReference>
<reference evidence="3 4" key="1">
    <citation type="journal article" date="2018" name="BMC Genomics">
        <title>The genome of Naegleria lovaniensis, the basis for a comparative approach to unravel pathogenicity factors of the human pathogenic amoeba N. fowleri.</title>
        <authorList>
            <person name="Liechti N."/>
            <person name="Schurch N."/>
            <person name="Bruggmann R."/>
            <person name="Wittwer M."/>
        </authorList>
    </citation>
    <scope>NUCLEOTIDE SEQUENCE [LARGE SCALE GENOMIC DNA]</scope>
    <source>
        <strain evidence="3 4">ATCC 30569</strain>
    </source>
</reference>
<feature type="region of interest" description="Disordered" evidence="1">
    <location>
        <begin position="313"/>
        <end position="380"/>
    </location>
</feature>